<sequence length="476" mass="52006">MGELKADWRLRLRQGGADGPVCGAGVLLTQDRALTCAHVVKEPDARIWVEFAENPAIASVGARVAEGGWLPTVGARGEDIAVLALESPRPHATPATLERRLERGDEVWIGGYARSFADGMWLTGRISGAHGAWIQLDADRNEQVVRRGFSGAAVQVRRGPAGSPERVVGMVVSWRGDLELALPADNDLAFSYMIPIDKIAEHIPLVAELSGPDAWDHGLDRRLRRWFAGGEEPAVRFSVVPHGGGRDRTLGHHLHRAHLVYRGGRTTPEEFADELITRLRIPRHRARAHRDWLLAGGTPPHRPEDGEPGAPRPDRAGPREPGVIRAKGPSLAVIGLDEDRQPLRLVPLLARVRELGFRLLVIVRGSGGEEVTEVVRQLLLPALDERADLLTRRVEGIETEWAALNGLVESASLSPPPRATAARRRHQLARLRAVDDPYERLTALRALLRELRADLERHGGAGASGQRGDPGPAGRR</sequence>
<dbReference type="GO" id="GO:0006508">
    <property type="term" value="P:proteolysis"/>
    <property type="evidence" value="ECO:0007669"/>
    <property type="project" value="UniProtKB-KW"/>
</dbReference>
<keyword evidence="2" id="KW-0645">Protease</keyword>
<dbReference type="GO" id="GO:0008233">
    <property type="term" value="F:peptidase activity"/>
    <property type="evidence" value="ECO:0007669"/>
    <property type="project" value="UniProtKB-KW"/>
</dbReference>
<accession>A0ABW1GV36</accession>
<dbReference type="RefSeq" id="WP_344517734.1">
    <property type="nucleotide sequence ID" value="NZ_BAAATU010000077.1"/>
</dbReference>
<evidence type="ECO:0000313" key="2">
    <source>
        <dbReference type="EMBL" id="MFC5918704.1"/>
    </source>
</evidence>
<dbReference type="EMBL" id="JBHSPU010000044">
    <property type="protein sequence ID" value="MFC5918704.1"/>
    <property type="molecule type" value="Genomic_DNA"/>
</dbReference>
<gene>
    <name evidence="2" type="ORF">ACFP1B_35525</name>
</gene>
<feature type="region of interest" description="Disordered" evidence="1">
    <location>
        <begin position="293"/>
        <end position="324"/>
    </location>
</feature>
<name>A0ABW1GV36_9ACTN</name>
<dbReference type="Proteomes" id="UP001596200">
    <property type="component" value="Unassembled WGS sequence"/>
</dbReference>
<reference evidence="3" key="1">
    <citation type="journal article" date="2019" name="Int. J. Syst. Evol. Microbiol.">
        <title>The Global Catalogue of Microorganisms (GCM) 10K type strain sequencing project: providing services to taxonomists for standard genome sequencing and annotation.</title>
        <authorList>
            <consortium name="The Broad Institute Genomics Platform"/>
            <consortium name="The Broad Institute Genome Sequencing Center for Infectious Disease"/>
            <person name="Wu L."/>
            <person name="Ma J."/>
        </authorList>
    </citation>
    <scope>NUCLEOTIDE SEQUENCE [LARGE SCALE GENOMIC DNA]</scope>
    <source>
        <strain evidence="3">JCM 4147</strain>
    </source>
</reference>
<keyword evidence="2" id="KW-0378">Hydrolase</keyword>
<dbReference type="InterPro" id="IPR009003">
    <property type="entry name" value="Peptidase_S1_PA"/>
</dbReference>
<comment type="caution">
    <text evidence="2">The sequence shown here is derived from an EMBL/GenBank/DDBJ whole genome shotgun (WGS) entry which is preliminary data.</text>
</comment>
<evidence type="ECO:0000256" key="1">
    <source>
        <dbReference type="SAM" id="MobiDB-lite"/>
    </source>
</evidence>
<dbReference type="Gene3D" id="2.40.10.120">
    <property type="match status" value="1"/>
</dbReference>
<dbReference type="Pfam" id="PF13365">
    <property type="entry name" value="Trypsin_2"/>
    <property type="match status" value="1"/>
</dbReference>
<proteinExistence type="predicted"/>
<organism evidence="2 3">
    <name type="scientific">Streptomyces pulveraceus</name>
    <dbReference type="NCBI Taxonomy" id="68258"/>
    <lineage>
        <taxon>Bacteria</taxon>
        <taxon>Bacillati</taxon>
        <taxon>Actinomycetota</taxon>
        <taxon>Actinomycetes</taxon>
        <taxon>Kitasatosporales</taxon>
        <taxon>Streptomycetaceae</taxon>
        <taxon>Streptomyces</taxon>
    </lineage>
</organism>
<protein>
    <submittedName>
        <fullName evidence="2">Serine protease</fullName>
    </submittedName>
</protein>
<evidence type="ECO:0000313" key="3">
    <source>
        <dbReference type="Proteomes" id="UP001596200"/>
    </source>
</evidence>
<dbReference type="SUPFAM" id="SSF50494">
    <property type="entry name" value="Trypsin-like serine proteases"/>
    <property type="match status" value="1"/>
</dbReference>
<keyword evidence="3" id="KW-1185">Reference proteome</keyword>